<dbReference type="Proteomes" id="UP000035037">
    <property type="component" value="Unassembled WGS sequence"/>
</dbReference>
<proteinExistence type="predicted"/>
<gene>
    <name evidence="1" type="ORF">TQ37_09425</name>
</gene>
<dbReference type="AlphaFoldDB" id="A0A0G8ARE1"/>
<sequence>MTRVPLTKSCGPFGNGVDQVVRRWFNRNLGLWRSHRRFDFSDGSTVSMDTMLRIESFEDPLKGDSCYRFRWWPVRKDTAFSQDSPYATTGTMEAYLIGHQLYRSRGYFCGSPTRSHIRQVDEQEVVFESHYMEWDILEHIRLVDDARYRARSIYSWQNSTLTLVEVHHEVREDPAADEAAQAATSRDGAGS</sequence>
<reference evidence="1 2" key="1">
    <citation type="submission" date="2015-02" db="EMBL/GenBank/DDBJ databases">
        <authorList>
            <person name="Slaby B."/>
            <person name="Hentschel U."/>
        </authorList>
    </citation>
    <scope>NUCLEOTIDE SEQUENCE [LARGE SCALE GENOMIC DNA]</scope>
    <source>
        <strain evidence="1">15L</strain>
    </source>
</reference>
<organism evidence="1 2">
    <name type="scientific">Candidatus Synechococcus spongiarum 15L</name>
    <dbReference type="NCBI Taxonomy" id="1608419"/>
    <lineage>
        <taxon>Bacteria</taxon>
        <taxon>Bacillati</taxon>
        <taxon>Cyanobacteriota</taxon>
        <taxon>Cyanophyceae</taxon>
        <taxon>Synechococcales</taxon>
        <taxon>Synechococcaceae</taxon>
        <taxon>Synechococcus</taxon>
    </lineage>
</organism>
<evidence type="ECO:0008006" key="3">
    <source>
        <dbReference type="Google" id="ProtNLM"/>
    </source>
</evidence>
<accession>A0A0G8ARE1</accession>
<evidence type="ECO:0000313" key="1">
    <source>
        <dbReference type="EMBL" id="KKZ10148.1"/>
    </source>
</evidence>
<dbReference type="EMBL" id="JYFQ01000204">
    <property type="protein sequence ID" value="KKZ10148.1"/>
    <property type="molecule type" value="Genomic_DNA"/>
</dbReference>
<name>A0A0G8ARE1_9SYNE</name>
<reference evidence="1 2" key="2">
    <citation type="submission" date="2015-05" db="EMBL/GenBank/DDBJ databases">
        <title>Lifestyle Evolution in Cyanobacterial Symbionts of Sponges.</title>
        <authorList>
            <person name="Burgsdorf I."/>
            <person name="Slaby B.M."/>
            <person name="Handley K.M."/>
            <person name="Haber M."/>
            <person name="Blom J."/>
            <person name="Marshall C.W."/>
            <person name="Gilbert J.A."/>
            <person name="Hentschel U."/>
            <person name="Steindler L."/>
        </authorList>
    </citation>
    <scope>NUCLEOTIDE SEQUENCE [LARGE SCALE GENOMIC DNA]</scope>
    <source>
        <strain evidence="1">15L</strain>
    </source>
</reference>
<comment type="caution">
    <text evidence="1">The sequence shown here is derived from an EMBL/GenBank/DDBJ whole genome shotgun (WGS) entry which is preliminary data.</text>
</comment>
<dbReference type="PATRIC" id="fig|1608419.3.peg.1190"/>
<dbReference type="STRING" id="431041.FLM9_952"/>
<evidence type="ECO:0000313" key="2">
    <source>
        <dbReference type="Proteomes" id="UP000035037"/>
    </source>
</evidence>
<protein>
    <recommendedName>
        <fullName evidence="3">Chromophore lyase CpcS/CpeS</fullName>
    </recommendedName>
</protein>